<dbReference type="InterPro" id="IPR025669">
    <property type="entry name" value="AAA_dom"/>
</dbReference>
<dbReference type="CDD" id="cd05387">
    <property type="entry name" value="BY-kinase"/>
    <property type="match status" value="1"/>
</dbReference>
<protein>
    <recommendedName>
        <fullName evidence="2">non-specific protein-tyrosine kinase</fullName>
        <ecNumber evidence="2">2.7.10.2</ecNumber>
    </recommendedName>
</protein>
<evidence type="ECO:0000256" key="6">
    <source>
        <dbReference type="ARBA" id="ARBA00022840"/>
    </source>
</evidence>
<dbReference type="InterPro" id="IPR027417">
    <property type="entry name" value="P-loop_NTPase"/>
</dbReference>
<comment type="similarity">
    <text evidence="1">Belongs to the CpsD/CapB family.</text>
</comment>
<dbReference type="PANTHER" id="PTHR32309:SF13">
    <property type="entry name" value="FERRIC ENTEROBACTIN TRANSPORT PROTEIN FEPE"/>
    <property type="match status" value="1"/>
</dbReference>
<dbReference type="Pfam" id="PF13614">
    <property type="entry name" value="AAA_31"/>
    <property type="match status" value="1"/>
</dbReference>
<evidence type="ECO:0000256" key="9">
    <source>
        <dbReference type="SAM" id="Coils"/>
    </source>
</evidence>
<dbReference type="GO" id="GO:0004715">
    <property type="term" value="F:non-membrane spanning protein tyrosine kinase activity"/>
    <property type="evidence" value="ECO:0007669"/>
    <property type="project" value="UniProtKB-EC"/>
</dbReference>
<dbReference type="SUPFAM" id="SSF52540">
    <property type="entry name" value="P-loop containing nucleoside triphosphate hydrolases"/>
    <property type="match status" value="1"/>
</dbReference>
<reference evidence="13 14" key="1">
    <citation type="journal article" date="2020" name="Microb. Ecol.">
        <title>Ecogenomics of the Marine Benthic Filamentous Cyanobacterium Adonisia.</title>
        <authorList>
            <person name="Walter J.M."/>
            <person name="Coutinho F.H."/>
            <person name="Leomil L."/>
            <person name="Hargreaves P.I."/>
            <person name="Campeao M.E."/>
            <person name="Vieira V.V."/>
            <person name="Silva B.S."/>
            <person name="Fistarol G.O."/>
            <person name="Salomon P.S."/>
            <person name="Sawabe T."/>
            <person name="Mino S."/>
            <person name="Hosokawa M."/>
            <person name="Miyashita H."/>
            <person name="Maruyama F."/>
            <person name="van Verk M.C."/>
            <person name="Dutilh B.E."/>
            <person name="Thompson C.C."/>
            <person name="Thompson F.L."/>
        </authorList>
    </citation>
    <scope>NUCLEOTIDE SEQUENCE [LARGE SCALE GENOMIC DNA]</scope>
    <source>
        <strain evidence="13 14">CCMR0081</strain>
    </source>
</reference>
<dbReference type="NCBIfam" id="TIGR01007">
    <property type="entry name" value="eps_fam"/>
    <property type="match status" value="1"/>
</dbReference>
<proteinExistence type="inferred from homology"/>
<dbReference type="EC" id="2.7.10.2" evidence="2"/>
<keyword evidence="10" id="KW-0812">Transmembrane</keyword>
<evidence type="ECO:0000256" key="10">
    <source>
        <dbReference type="SAM" id="Phobius"/>
    </source>
</evidence>
<keyword evidence="4" id="KW-0547">Nucleotide-binding</keyword>
<feature type="transmembrane region" description="Helical" evidence="10">
    <location>
        <begin position="21"/>
        <end position="42"/>
    </location>
</feature>
<keyword evidence="5 13" id="KW-0418">Kinase</keyword>
<dbReference type="Proteomes" id="UP000481033">
    <property type="component" value="Unassembled WGS sequence"/>
</dbReference>
<evidence type="ECO:0000313" key="13">
    <source>
        <dbReference type="EMBL" id="NEZ54408.1"/>
    </source>
</evidence>
<feature type="transmembrane region" description="Helical" evidence="10">
    <location>
        <begin position="435"/>
        <end position="457"/>
    </location>
</feature>
<comment type="caution">
    <text evidence="13">The sequence shown here is derived from an EMBL/GenBank/DDBJ whole genome shotgun (WGS) entry which is preliminary data.</text>
</comment>
<evidence type="ECO:0000256" key="4">
    <source>
        <dbReference type="ARBA" id="ARBA00022741"/>
    </source>
</evidence>
<evidence type="ECO:0000256" key="2">
    <source>
        <dbReference type="ARBA" id="ARBA00011903"/>
    </source>
</evidence>
<keyword evidence="10" id="KW-1133">Transmembrane helix</keyword>
<keyword evidence="6" id="KW-0067">ATP-binding</keyword>
<feature type="domain" description="AAA" evidence="11">
    <location>
        <begin position="541"/>
        <end position="657"/>
    </location>
</feature>
<keyword evidence="7" id="KW-0829">Tyrosine-protein kinase</keyword>
<dbReference type="EMBL" id="QXHD01000003">
    <property type="protein sequence ID" value="NEZ54408.1"/>
    <property type="molecule type" value="Genomic_DNA"/>
</dbReference>
<dbReference type="InterPro" id="IPR050445">
    <property type="entry name" value="Bact_polysacc_biosynth/exp"/>
</dbReference>
<name>A0A6M0RDN0_9CYAN</name>
<evidence type="ECO:0000256" key="5">
    <source>
        <dbReference type="ARBA" id="ARBA00022777"/>
    </source>
</evidence>
<dbReference type="PANTHER" id="PTHR32309">
    <property type="entry name" value="TYROSINE-PROTEIN KINASE"/>
    <property type="match status" value="1"/>
</dbReference>
<evidence type="ECO:0000313" key="14">
    <source>
        <dbReference type="Proteomes" id="UP000481033"/>
    </source>
</evidence>
<comment type="catalytic activity">
    <reaction evidence="8">
        <text>L-tyrosyl-[protein] + ATP = O-phospho-L-tyrosyl-[protein] + ADP + H(+)</text>
        <dbReference type="Rhea" id="RHEA:10596"/>
        <dbReference type="Rhea" id="RHEA-COMP:10136"/>
        <dbReference type="Rhea" id="RHEA-COMP:20101"/>
        <dbReference type="ChEBI" id="CHEBI:15378"/>
        <dbReference type="ChEBI" id="CHEBI:30616"/>
        <dbReference type="ChEBI" id="CHEBI:46858"/>
        <dbReference type="ChEBI" id="CHEBI:61978"/>
        <dbReference type="ChEBI" id="CHEBI:456216"/>
        <dbReference type="EC" id="2.7.10.2"/>
    </reaction>
</comment>
<evidence type="ECO:0000256" key="1">
    <source>
        <dbReference type="ARBA" id="ARBA00007316"/>
    </source>
</evidence>
<feature type="domain" description="Tyrosine-protein kinase G-rich" evidence="12">
    <location>
        <begin position="376"/>
        <end position="453"/>
    </location>
</feature>
<sequence>MESKMHPEDIDFQKYFRILRQYWLPGVLIWNIPIILSIITLINSEDIYQASGKLLLKKRDPTPNLVSAENTTELGTLESLSNTTTPLDTEKEILLSNPIIEKTIQVSNLNDVDGQPLTYEDFIENLSVKNEPGTDVLRIRYQSTDPQEAKSVVDTLMKNYVDNNIKANRAGAAAARDFINQQLPRAEAELLEAENAVRRFKEENILLNPNAESTEVISQTSSLNNRVNTIKAELIRITGQISALQSAVDLDINEALTLNILNQENSGVQKVLSELQLVEDRLIIQRAEFTDKSPIVIDLENRRLALETQLENRIFEVIGRSEEVSSQILQAGDLQKELSADLIRSEINRQGLLDELAFLEEQLEFLNLRTREIPRLEQQYTELVRRLDNAQIAYNTLATSLQRTRIIESQNIGNAEIISPAVISLNPVSSGSKTIVIIGFLIGGFLYIITVFVCHLLDPRLRTGKELSQLLNYPLLGEIPFGSGGVYPYNLDINSSIDVAEILEISLTSYLDPISVEAYRGLRDKIRDLIEDSSLKTFTVISFLNGEGKSTIAANLAAAISELGKRVLLIDSNSHNPSQNKIWEKSSSEGLENFLLGHITWENVKQKINSNLDILLAGHSSLDTSLLIGSERMNQLIQHLKKEYDLIIIDTPSLNQYPESLSLSRMTDGILLVSRLGMINSSQAVTARNMLKKINKNILGLVVNCGRNLDYKKHSKIVDKQHQKPSQNKHKIYNLS</sequence>
<evidence type="ECO:0000256" key="3">
    <source>
        <dbReference type="ARBA" id="ARBA00022679"/>
    </source>
</evidence>
<evidence type="ECO:0000259" key="11">
    <source>
        <dbReference type="Pfam" id="PF13614"/>
    </source>
</evidence>
<dbReference type="GO" id="GO:0005886">
    <property type="term" value="C:plasma membrane"/>
    <property type="evidence" value="ECO:0007669"/>
    <property type="project" value="TreeGrafter"/>
</dbReference>
<feature type="coiled-coil region" evidence="9">
    <location>
        <begin position="342"/>
        <end position="393"/>
    </location>
</feature>
<gene>
    <name evidence="13" type="ORF">DXZ20_01580</name>
</gene>
<feature type="coiled-coil region" evidence="9">
    <location>
        <begin position="176"/>
        <end position="203"/>
    </location>
</feature>
<dbReference type="GO" id="GO:0005524">
    <property type="term" value="F:ATP binding"/>
    <property type="evidence" value="ECO:0007669"/>
    <property type="project" value="UniProtKB-KW"/>
</dbReference>
<organism evidence="13 14">
    <name type="scientific">Adonisia turfae CCMR0081</name>
    <dbReference type="NCBI Taxonomy" id="2292702"/>
    <lineage>
        <taxon>Bacteria</taxon>
        <taxon>Bacillati</taxon>
        <taxon>Cyanobacteriota</taxon>
        <taxon>Adonisia</taxon>
        <taxon>Adonisia turfae</taxon>
    </lineage>
</organism>
<dbReference type="Pfam" id="PF13807">
    <property type="entry name" value="GNVR"/>
    <property type="match status" value="1"/>
</dbReference>
<keyword evidence="10" id="KW-0472">Membrane</keyword>
<dbReference type="Gene3D" id="3.40.50.300">
    <property type="entry name" value="P-loop containing nucleotide triphosphate hydrolases"/>
    <property type="match status" value="1"/>
</dbReference>
<evidence type="ECO:0000256" key="8">
    <source>
        <dbReference type="ARBA" id="ARBA00051245"/>
    </source>
</evidence>
<accession>A0A6M0RDN0</accession>
<keyword evidence="3 13" id="KW-0808">Transferase</keyword>
<keyword evidence="14" id="KW-1185">Reference proteome</keyword>
<evidence type="ECO:0000259" key="12">
    <source>
        <dbReference type="Pfam" id="PF13807"/>
    </source>
</evidence>
<evidence type="ECO:0000256" key="7">
    <source>
        <dbReference type="ARBA" id="ARBA00023137"/>
    </source>
</evidence>
<dbReference type="RefSeq" id="WP_163695980.1">
    <property type="nucleotide sequence ID" value="NZ_QXHD01000003.1"/>
</dbReference>
<dbReference type="AlphaFoldDB" id="A0A6M0RDN0"/>
<dbReference type="InterPro" id="IPR005702">
    <property type="entry name" value="Wzc-like_C"/>
</dbReference>
<dbReference type="InterPro" id="IPR032807">
    <property type="entry name" value="GNVR"/>
</dbReference>
<keyword evidence="9" id="KW-0175">Coiled coil</keyword>